<dbReference type="Pfam" id="PF00690">
    <property type="entry name" value="Cation_ATPase_N"/>
    <property type="match status" value="1"/>
</dbReference>
<dbReference type="GO" id="GO:0016887">
    <property type="term" value="F:ATP hydrolysis activity"/>
    <property type="evidence" value="ECO:0007669"/>
    <property type="project" value="InterPro"/>
</dbReference>
<evidence type="ECO:0000256" key="8">
    <source>
        <dbReference type="ARBA" id="ARBA00022741"/>
    </source>
</evidence>
<dbReference type="SUPFAM" id="SSF56784">
    <property type="entry name" value="HAD-like"/>
    <property type="match status" value="1"/>
</dbReference>
<dbReference type="InterPro" id="IPR004014">
    <property type="entry name" value="ATPase_P-typ_cation-transptr_N"/>
</dbReference>
<dbReference type="PRINTS" id="PR00119">
    <property type="entry name" value="CATATPASE"/>
</dbReference>
<evidence type="ECO:0000256" key="3">
    <source>
        <dbReference type="ARBA" id="ARBA00022448"/>
    </source>
</evidence>
<dbReference type="PRINTS" id="PR00120">
    <property type="entry name" value="HATPASE"/>
</dbReference>
<keyword evidence="14" id="KW-0406">Ion transport</keyword>
<dbReference type="eggNOG" id="KOG0204">
    <property type="taxonomic scope" value="Eukaryota"/>
</dbReference>
<feature type="transmembrane region" description="Helical" evidence="19">
    <location>
        <begin position="665"/>
        <end position="692"/>
    </location>
</feature>
<keyword evidence="9" id="KW-0106">Calcium</keyword>
<dbReference type="Gene3D" id="3.40.50.1000">
    <property type="entry name" value="HAD superfamily/HAD-like"/>
    <property type="match status" value="1"/>
</dbReference>
<feature type="transmembrane region" description="Helical" evidence="19">
    <location>
        <begin position="1209"/>
        <end position="1230"/>
    </location>
</feature>
<dbReference type="PANTHER" id="PTHR24093:SF369">
    <property type="entry name" value="CALCIUM-TRANSPORTING ATPASE"/>
    <property type="match status" value="1"/>
</dbReference>
<keyword evidence="22" id="KW-1185">Reference proteome</keyword>
<feature type="compositionally biased region" description="Polar residues" evidence="18">
    <location>
        <begin position="1"/>
        <end position="48"/>
    </location>
</feature>
<dbReference type="GO" id="GO:0005524">
    <property type="term" value="F:ATP binding"/>
    <property type="evidence" value="ECO:0007669"/>
    <property type="project" value="UniProtKB-KW"/>
</dbReference>
<dbReference type="Pfam" id="PF13246">
    <property type="entry name" value="Cation_ATPase"/>
    <property type="match status" value="1"/>
</dbReference>
<evidence type="ECO:0000256" key="2">
    <source>
        <dbReference type="ARBA" id="ARBA00012790"/>
    </source>
</evidence>
<feature type="domain" description="Cation-transporting P-type ATPase N-terminal" evidence="20">
    <location>
        <begin position="335"/>
        <end position="420"/>
    </location>
</feature>
<comment type="caution">
    <text evidence="21">The sequence shown here is derived from an EMBL/GenBank/DDBJ whole genome shotgun (WGS) entry which is preliminary data.</text>
</comment>
<dbReference type="InterPro" id="IPR023214">
    <property type="entry name" value="HAD_sf"/>
</dbReference>
<dbReference type="InterPro" id="IPR023298">
    <property type="entry name" value="ATPase_P-typ_TM_dom_sf"/>
</dbReference>
<evidence type="ECO:0000256" key="19">
    <source>
        <dbReference type="SAM" id="Phobius"/>
    </source>
</evidence>
<gene>
    <name evidence="21" type="primary">Mo04434</name>
    <name evidence="21" type="ORF">E5Q_04434</name>
</gene>
<evidence type="ECO:0000313" key="22">
    <source>
        <dbReference type="Proteomes" id="UP000009131"/>
    </source>
</evidence>
<keyword evidence="4" id="KW-0926">Vacuole</keyword>
<dbReference type="NCBIfam" id="TIGR01494">
    <property type="entry name" value="ATPase_P-type"/>
    <property type="match status" value="2"/>
</dbReference>
<feature type="compositionally biased region" description="Acidic residues" evidence="18">
    <location>
        <begin position="85"/>
        <end position="99"/>
    </location>
</feature>
<dbReference type="PROSITE" id="PS00154">
    <property type="entry name" value="ATPASE_E1_E2"/>
    <property type="match status" value="1"/>
</dbReference>
<dbReference type="OrthoDB" id="3352408at2759"/>
<dbReference type="InterPro" id="IPR001757">
    <property type="entry name" value="P_typ_ATPase"/>
</dbReference>
<feature type="transmembrane region" description="Helical" evidence="19">
    <location>
        <begin position="404"/>
        <end position="421"/>
    </location>
</feature>
<dbReference type="HOGENOM" id="CLU_002360_9_3_1"/>
<dbReference type="SUPFAM" id="SSF81665">
    <property type="entry name" value="Calcium ATPase, transmembrane domain M"/>
    <property type="match status" value="1"/>
</dbReference>
<evidence type="ECO:0000256" key="1">
    <source>
        <dbReference type="ARBA" id="ARBA00004128"/>
    </source>
</evidence>
<dbReference type="GO" id="GO:0005886">
    <property type="term" value="C:plasma membrane"/>
    <property type="evidence" value="ECO:0007669"/>
    <property type="project" value="TreeGrafter"/>
</dbReference>
<feature type="region of interest" description="Disordered" evidence="18">
    <location>
        <begin position="222"/>
        <end position="253"/>
    </location>
</feature>
<evidence type="ECO:0000256" key="11">
    <source>
        <dbReference type="ARBA" id="ARBA00022842"/>
    </source>
</evidence>
<dbReference type="Gene3D" id="1.20.1110.10">
    <property type="entry name" value="Calcium-transporting ATPase, transmembrane domain"/>
    <property type="match status" value="1"/>
</dbReference>
<evidence type="ECO:0000256" key="9">
    <source>
        <dbReference type="ARBA" id="ARBA00022837"/>
    </source>
</evidence>
<dbReference type="Pfam" id="PF00122">
    <property type="entry name" value="E1-E2_ATPase"/>
    <property type="match status" value="1"/>
</dbReference>
<dbReference type="GO" id="GO:0046872">
    <property type="term" value="F:metal ion binding"/>
    <property type="evidence" value="ECO:0007669"/>
    <property type="project" value="UniProtKB-KW"/>
</dbReference>
<evidence type="ECO:0000256" key="4">
    <source>
        <dbReference type="ARBA" id="ARBA00022554"/>
    </source>
</evidence>
<dbReference type="FunFam" id="3.40.50.1000:FF:000018">
    <property type="entry name" value="Calcium-transporting ATPase"/>
    <property type="match status" value="1"/>
</dbReference>
<evidence type="ECO:0000256" key="12">
    <source>
        <dbReference type="ARBA" id="ARBA00022967"/>
    </source>
</evidence>
<feature type="transmembrane region" description="Helical" evidence="19">
    <location>
        <begin position="1134"/>
        <end position="1155"/>
    </location>
</feature>
<evidence type="ECO:0000256" key="5">
    <source>
        <dbReference type="ARBA" id="ARBA00022568"/>
    </source>
</evidence>
<dbReference type="InterPro" id="IPR018303">
    <property type="entry name" value="ATPase_P-typ_P_site"/>
</dbReference>
<dbReference type="InterPro" id="IPR006068">
    <property type="entry name" value="ATPase_P-typ_cation-transptr_C"/>
</dbReference>
<feature type="transmembrane region" description="Helical" evidence="19">
    <location>
        <begin position="623"/>
        <end position="645"/>
    </location>
</feature>
<dbReference type="EC" id="7.2.2.10" evidence="2"/>
<protein>
    <recommendedName>
        <fullName evidence="17">Calcium-transporting ATPase 2</fullName>
        <ecNumber evidence="2">7.2.2.10</ecNumber>
    </recommendedName>
</protein>
<evidence type="ECO:0000256" key="18">
    <source>
        <dbReference type="SAM" id="MobiDB-lite"/>
    </source>
</evidence>
<evidence type="ECO:0000259" key="20">
    <source>
        <dbReference type="SMART" id="SM00831"/>
    </source>
</evidence>
<dbReference type="Proteomes" id="UP000009131">
    <property type="component" value="Unassembled WGS sequence"/>
</dbReference>
<evidence type="ECO:0000313" key="21">
    <source>
        <dbReference type="EMBL" id="GAA97755.1"/>
    </source>
</evidence>
<dbReference type="Gene3D" id="2.70.150.10">
    <property type="entry name" value="Calcium-transporting ATPase, cytoplasmic transduction domain A"/>
    <property type="match status" value="1"/>
</dbReference>
<feature type="compositionally biased region" description="Polar residues" evidence="18">
    <location>
        <begin position="121"/>
        <end position="132"/>
    </location>
</feature>
<dbReference type="FunCoup" id="G7E4J5">
    <property type="interactions" value="308"/>
</dbReference>
<keyword evidence="7" id="KW-0479">Metal-binding</keyword>
<sequence>MSKRSSLPSLVTGTSLPTSQEMTSSPSTASHTRTPTATSSLMGHSRSGSLAPPPVLILTPSPDVGKSSGDANMSSPPDRVISQPDSDEEDDSPQDDTEDVFVARRGSDAPSSAGAGMPSLLGSSLNLSTQGEHSVPPSPSSSTTPFVAQSSLALRRNDDPDGQMRAKEKEKEALKAHHRAFGARQSLSADDALSPSPVLIAGNQSRHIRKTSGVSITSVLSSTETVPDRASDLSGSPISIKGELPAKHEDATTEKALERRATSRSAVQANGLARLPVVGRLFARKTSVDETEEPSEKKSGLVVPELPDPSPAEMGPFTIPPSKLAHIFDPKSVDELAALGGSDALLQSLHSDQKNGLVADADGGGRVPGASIADRQRIFGANKLPTRQSKSLLKLMWLAMQDKVLIILSIAAVVSLALGLYQDLGTPAEVVPCPTGSPAGQVCTAPQVDYVEGVAIIAAILIVVIIGSVNDYQKERQFRRLNAQKEDRNVKAIRSGAEQLVNVHDVVAGDILLLEPGEILPVDGIFLEGHNVKCDESSATGESDAIKKDSYNNLVERRRGKGSSATGKDDCFLLSGSKVVEGQGRYLVASVGQHSFNGKIMMSLQGESENTPLQLKLNRLAELIAKLGSAAGLLLFGVLMIRFFVQLSTNPNRTPDQKGQSFIQILIIAVTVVVVAVPEGLPLAVTLALAFATRRMTKENLLVRVLGSCETMANATVICTDKTGTLTQNKMTVVAGSLGVHLKFAHRLANEDLKDGVGSPKPNDTELNTNGTVDESVAAVPSSDRSFDISDLKRELPRPVQDLINSSVAINTTAFEGRDEHGEEGFVGSKTEVAMLLFAMQQEWPHYRQLREEAKIMQLYPFSSERKAMGVVVALATGGYRFYIKGASEIVTARCASAIVADQSSDHVQTNPLTRAQKANLDRTIMAYANSSLRTIAMAYKDFEQWPPASLATAEDGSVEYKSLANDLVFVGIVGLADPLREGVTDAVAQAIKAGVSIKMVTGDNPITARAIAQQCGILQPGGVIMDGPAFRKLSEKDMFDIAPRLQVLARSSPTDKQRLVEHLKACGEVVGVTGDGLNDGPALKSANVGFSMGIAGTEVAKEASDIILMDDNFASIVTAIMWGRCVNDAVRKFLQFQISVNIVAVLLTFISAVASSEERSVLTAVQLLWVNLIMDTFAALALATDPATPESLNRKPDPKTAPLINVRMWRLIIAQSIYQLVTTLVLHFAGNAIFGNHAPGTDMATRDAQDSELNSLVFNTFVFCQIFNQLNARRLDDGQNIFAGVFRNIWFLLIFSIMVGGQILIIFVGGAAFSVTRISGRDWAISISMSLFLISRCWLIPRAVLGALCLPLGAAIRFIPADWLEGVFIKCLILSDPHALPTATQNAQDREDYGEGINRIRDNLATFGQIRGGRMRSSSLVLKSRSKQLE</sequence>
<organism evidence="21 22">
    <name type="scientific">Mixia osmundae (strain CBS 9802 / IAM 14324 / JCM 22182 / KY 12970)</name>
    <dbReference type="NCBI Taxonomy" id="764103"/>
    <lineage>
        <taxon>Eukaryota</taxon>
        <taxon>Fungi</taxon>
        <taxon>Dikarya</taxon>
        <taxon>Basidiomycota</taxon>
        <taxon>Pucciniomycotina</taxon>
        <taxon>Mixiomycetes</taxon>
        <taxon>Mixiales</taxon>
        <taxon>Mixiaceae</taxon>
        <taxon>Mixia</taxon>
    </lineage>
</organism>
<keyword evidence="8" id="KW-0547">Nucleotide-binding</keyword>
<dbReference type="InterPro" id="IPR036412">
    <property type="entry name" value="HAD-like_sf"/>
</dbReference>
<keyword evidence="10" id="KW-0067">ATP-binding</keyword>
<dbReference type="SMART" id="SM00831">
    <property type="entry name" value="Cation_ATPase_N"/>
    <property type="match status" value="1"/>
</dbReference>
<evidence type="ECO:0000256" key="6">
    <source>
        <dbReference type="ARBA" id="ARBA00022692"/>
    </source>
</evidence>
<evidence type="ECO:0000256" key="10">
    <source>
        <dbReference type="ARBA" id="ARBA00022840"/>
    </source>
</evidence>
<proteinExistence type="predicted"/>
<feature type="non-terminal residue" evidence="21">
    <location>
        <position position="1431"/>
    </location>
</feature>
<evidence type="ECO:0000256" key="13">
    <source>
        <dbReference type="ARBA" id="ARBA00022989"/>
    </source>
</evidence>
<dbReference type="NCBIfam" id="TIGR01517">
    <property type="entry name" value="ATPase-IIB_Ca"/>
    <property type="match status" value="1"/>
</dbReference>
<dbReference type="STRING" id="764103.G7E4J5"/>
<dbReference type="GO" id="GO:0005388">
    <property type="term" value="F:P-type calcium transporter activity"/>
    <property type="evidence" value="ECO:0007669"/>
    <property type="project" value="UniProtKB-EC"/>
</dbReference>
<feature type="region of interest" description="Disordered" evidence="18">
    <location>
        <begin position="286"/>
        <end position="314"/>
    </location>
</feature>
<name>G7E4J5_MIXOS</name>
<dbReference type="CDD" id="cd02081">
    <property type="entry name" value="P-type_ATPase_Ca_PMCA-like"/>
    <property type="match status" value="1"/>
</dbReference>
<reference evidence="21 22" key="2">
    <citation type="journal article" date="2012" name="Open Biol.">
        <title>Characteristics of nucleosomes and linker DNA regions on the genome of the basidiomycete Mixia osmundae revealed by mono- and dinucleosome mapping.</title>
        <authorList>
            <person name="Nishida H."/>
            <person name="Kondo S."/>
            <person name="Matsumoto T."/>
            <person name="Suzuki Y."/>
            <person name="Yoshikawa H."/>
            <person name="Taylor T.D."/>
            <person name="Sugiyama J."/>
        </authorList>
    </citation>
    <scope>NUCLEOTIDE SEQUENCE [LARGE SCALE GENOMIC DNA]</scope>
    <source>
        <strain evidence="22">CBS 9802 / IAM 14324 / JCM 22182 / KY 12970</strain>
    </source>
</reference>
<dbReference type="InterPro" id="IPR023299">
    <property type="entry name" value="ATPase_P-typ_cyto_dom_N"/>
</dbReference>
<evidence type="ECO:0000256" key="7">
    <source>
        <dbReference type="ARBA" id="ARBA00022723"/>
    </source>
</evidence>
<reference evidence="21 22" key="1">
    <citation type="journal article" date="2011" name="J. Gen. Appl. Microbiol.">
        <title>Draft genome sequencing of the enigmatic basidiomycete Mixia osmundae.</title>
        <authorList>
            <person name="Nishida H."/>
            <person name="Nagatsuka Y."/>
            <person name="Sugiyama J."/>
        </authorList>
    </citation>
    <scope>NUCLEOTIDE SEQUENCE [LARGE SCALE GENOMIC DNA]</scope>
    <source>
        <strain evidence="22">CBS 9802 / IAM 14324 / JCM 22182 / KY 12970</strain>
    </source>
</reference>
<dbReference type="InterPro" id="IPR059000">
    <property type="entry name" value="ATPase_P-type_domA"/>
</dbReference>
<keyword evidence="15 19" id="KW-0472">Membrane</keyword>
<keyword evidence="6 19" id="KW-0812">Transmembrane</keyword>
<dbReference type="InterPro" id="IPR006408">
    <property type="entry name" value="P-type_ATPase_IIB"/>
</dbReference>
<dbReference type="SUPFAM" id="SSF81653">
    <property type="entry name" value="Calcium ATPase, transduction domain A"/>
    <property type="match status" value="1"/>
</dbReference>
<dbReference type="SFLD" id="SFLDG00002">
    <property type="entry name" value="C1.7:_P-type_atpase_like"/>
    <property type="match status" value="1"/>
</dbReference>
<dbReference type="Pfam" id="PF00689">
    <property type="entry name" value="Cation_ATPase_C"/>
    <property type="match status" value="1"/>
</dbReference>
<comment type="subcellular location">
    <subcellularLocation>
        <location evidence="1">Vacuole membrane</location>
        <topology evidence="1">Multi-pass membrane protein</topology>
    </subcellularLocation>
</comment>
<feature type="transmembrane region" description="Helical" evidence="19">
    <location>
        <begin position="454"/>
        <end position="472"/>
    </location>
</feature>
<dbReference type="GO" id="GO:0006874">
    <property type="term" value="P:intracellular calcium ion homeostasis"/>
    <property type="evidence" value="ECO:0007669"/>
    <property type="project" value="TreeGrafter"/>
</dbReference>
<dbReference type="InParanoid" id="G7E4J5"/>
<dbReference type="PANTHER" id="PTHR24093">
    <property type="entry name" value="CATION TRANSPORTING ATPASE"/>
    <property type="match status" value="1"/>
</dbReference>
<feature type="compositionally biased region" description="Basic and acidic residues" evidence="18">
    <location>
        <begin position="244"/>
        <end position="253"/>
    </location>
</feature>
<dbReference type="InterPro" id="IPR044492">
    <property type="entry name" value="P_typ_ATPase_HD_dom"/>
</dbReference>
<dbReference type="SFLD" id="SFLDS00003">
    <property type="entry name" value="Haloacid_Dehalogenase"/>
    <property type="match status" value="1"/>
</dbReference>
<comment type="catalytic activity">
    <reaction evidence="16">
        <text>Ca(2+)(in) + ATP + H2O = Ca(2+)(out) + ADP + phosphate + H(+)</text>
        <dbReference type="Rhea" id="RHEA:18105"/>
        <dbReference type="ChEBI" id="CHEBI:15377"/>
        <dbReference type="ChEBI" id="CHEBI:15378"/>
        <dbReference type="ChEBI" id="CHEBI:29108"/>
        <dbReference type="ChEBI" id="CHEBI:30616"/>
        <dbReference type="ChEBI" id="CHEBI:43474"/>
        <dbReference type="ChEBI" id="CHEBI:456216"/>
        <dbReference type="EC" id="7.2.2.10"/>
    </reaction>
</comment>
<evidence type="ECO:0000256" key="14">
    <source>
        <dbReference type="ARBA" id="ARBA00023065"/>
    </source>
</evidence>
<dbReference type="FunFam" id="2.70.150.10:FF:000028">
    <property type="entry name" value="Calcium-transporting ATPase"/>
    <property type="match status" value="1"/>
</dbReference>
<keyword evidence="5" id="KW-0109">Calcium transport</keyword>
<keyword evidence="11" id="KW-0460">Magnesium</keyword>
<dbReference type="GO" id="GO:0005774">
    <property type="term" value="C:vacuolar membrane"/>
    <property type="evidence" value="ECO:0007669"/>
    <property type="project" value="UniProtKB-SubCell"/>
</dbReference>
<evidence type="ECO:0000256" key="17">
    <source>
        <dbReference type="ARBA" id="ARBA00067965"/>
    </source>
</evidence>
<keyword evidence="3" id="KW-0813">Transport</keyword>
<feature type="region of interest" description="Disordered" evidence="18">
    <location>
        <begin position="1"/>
        <end position="179"/>
    </location>
</feature>
<keyword evidence="13 19" id="KW-1133">Transmembrane helix</keyword>
<dbReference type="EMBL" id="BABT02000134">
    <property type="protein sequence ID" value="GAA97755.1"/>
    <property type="molecule type" value="Genomic_DNA"/>
</dbReference>
<dbReference type="SUPFAM" id="SSF81660">
    <property type="entry name" value="Metal cation-transporting ATPase, ATP-binding domain N"/>
    <property type="match status" value="1"/>
</dbReference>
<dbReference type="InterPro" id="IPR008250">
    <property type="entry name" value="ATPase_P-typ_transduc_dom_A_sf"/>
</dbReference>
<evidence type="ECO:0000256" key="16">
    <source>
        <dbReference type="ARBA" id="ARBA00048694"/>
    </source>
</evidence>
<feature type="transmembrane region" description="Helical" evidence="19">
    <location>
        <begin position="1290"/>
        <end position="1312"/>
    </location>
</feature>
<dbReference type="SFLD" id="SFLDF00027">
    <property type="entry name" value="p-type_atpase"/>
    <property type="match status" value="1"/>
</dbReference>
<feature type="compositionally biased region" description="Basic and acidic residues" evidence="18">
    <location>
        <begin position="155"/>
        <end position="175"/>
    </location>
</feature>
<evidence type="ECO:0000256" key="15">
    <source>
        <dbReference type="ARBA" id="ARBA00023136"/>
    </source>
</evidence>
<keyword evidence="12" id="KW-1278">Translocase</keyword>
<dbReference type="Gene3D" id="3.40.1110.10">
    <property type="entry name" value="Calcium-transporting ATPase, cytoplasmic domain N"/>
    <property type="match status" value="1"/>
</dbReference>
<accession>G7E4J5</accession>